<reference evidence="3" key="1">
    <citation type="submission" date="2018-09" db="EMBL/GenBank/DDBJ databases">
        <authorList>
            <person name="Livingstone P.G."/>
            <person name="Whitworth D.E."/>
        </authorList>
    </citation>
    <scope>NUCLEOTIDE SEQUENCE [LARGE SCALE GENOMIC DNA]</scope>
    <source>
        <strain evidence="3">CA051B</strain>
    </source>
</reference>
<accession>A0A3A8QCC7</accession>
<sequence length="433" mass="44470">MARSLFRLPRLLPLLATSLLAACGGGEDDPGDGTGPDGTCVRNISGNLGSTTSWAPGDERCVYAVTGVVEVSGALTLAPGTVVRFGPNAGLLVTATGSLNAVGTEALPITFTSTTAAPGFWKGLAFKSNNPANVLEHVVISYAGNEEPFCCDFFYGPGGSLDARAAVLVGSLQDSVSQVRIAHTTVEKSGTQGLFAFNKARLPGFTQNVFRGNLGAPVTVSMSIVGALDTASIYSGNSATSPAANGDNVVHVLGAPVADSGATQTMRRLDVPYGISTGLPDTTVSYTGALTIEPGTRLQFEAQSGLRIEGNGTLVARGTAADRIVFTGRTETPGYWKGLSFRSAGGNSVIAFAEVRHGGSDAFCCDYFTSDGDIIANISVGGGVSSSGLGRLQLTDTVISQSPAYGVYVFKTATFSESGNTYSNNAQNLGREI</sequence>
<proteinExistence type="predicted"/>
<name>A0A3A8QCC7_9BACT</name>
<keyword evidence="1" id="KW-0732">Signal</keyword>
<dbReference type="AlphaFoldDB" id="A0A3A8QCC7"/>
<dbReference type="EMBL" id="RAWB01000028">
    <property type="protein sequence ID" value="RKH66389.1"/>
    <property type="molecule type" value="Genomic_DNA"/>
</dbReference>
<evidence type="ECO:0000313" key="3">
    <source>
        <dbReference type="Proteomes" id="UP000272888"/>
    </source>
</evidence>
<dbReference type="Proteomes" id="UP000272888">
    <property type="component" value="Unassembled WGS sequence"/>
</dbReference>
<organism evidence="2 3">
    <name type="scientific">Corallococcus llansteffanensis</name>
    <dbReference type="NCBI Taxonomy" id="2316731"/>
    <lineage>
        <taxon>Bacteria</taxon>
        <taxon>Pseudomonadati</taxon>
        <taxon>Myxococcota</taxon>
        <taxon>Myxococcia</taxon>
        <taxon>Myxococcales</taxon>
        <taxon>Cystobacterineae</taxon>
        <taxon>Myxococcaceae</taxon>
        <taxon>Corallococcus</taxon>
    </lineage>
</organism>
<feature type="signal peptide" evidence="1">
    <location>
        <begin position="1"/>
        <end position="21"/>
    </location>
</feature>
<evidence type="ECO:0000313" key="2">
    <source>
        <dbReference type="EMBL" id="RKH66389.1"/>
    </source>
</evidence>
<comment type="caution">
    <text evidence="2">The sequence shown here is derived from an EMBL/GenBank/DDBJ whole genome shotgun (WGS) entry which is preliminary data.</text>
</comment>
<feature type="chain" id="PRO_5017343262" description="Right-handed parallel beta-helix repeat-containing protein" evidence="1">
    <location>
        <begin position="22"/>
        <end position="433"/>
    </location>
</feature>
<evidence type="ECO:0000256" key="1">
    <source>
        <dbReference type="SAM" id="SignalP"/>
    </source>
</evidence>
<gene>
    <name evidence="2" type="ORF">D7V93_04585</name>
</gene>
<keyword evidence="3" id="KW-1185">Reference proteome</keyword>
<protein>
    <recommendedName>
        <fullName evidence="4">Right-handed parallel beta-helix repeat-containing protein</fullName>
    </recommendedName>
</protein>
<evidence type="ECO:0008006" key="4">
    <source>
        <dbReference type="Google" id="ProtNLM"/>
    </source>
</evidence>
<dbReference type="PROSITE" id="PS51257">
    <property type="entry name" value="PROKAR_LIPOPROTEIN"/>
    <property type="match status" value="1"/>
</dbReference>